<evidence type="ECO:0000313" key="2">
    <source>
        <dbReference type="Proteomes" id="UP001519460"/>
    </source>
</evidence>
<sequence>MTSVTPYILRPPLISKVNKLEVDHSNATVSLRSHFIDPSVNLTMCLYHFTSAFCLGTVIYNRRMQSWLQLYVTQKKELGVGGLWRVLYAGQQCGLCSDDKVIGRPYKHSVVCVCVLTAAS</sequence>
<dbReference type="EMBL" id="JACVVK020000044">
    <property type="protein sequence ID" value="KAK7499395.1"/>
    <property type="molecule type" value="Genomic_DNA"/>
</dbReference>
<protein>
    <submittedName>
        <fullName evidence="1">Uncharacterized protein</fullName>
    </submittedName>
</protein>
<organism evidence="1 2">
    <name type="scientific">Batillaria attramentaria</name>
    <dbReference type="NCBI Taxonomy" id="370345"/>
    <lineage>
        <taxon>Eukaryota</taxon>
        <taxon>Metazoa</taxon>
        <taxon>Spiralia</taxon>
        <taxon>Lophotrochozoa</taxon>
        <taxon>Mollusca</taxon>
        <taxon>Gastropoda</taxon>
        <taxon>Caenogastropoda</taxon>
        <taxon>Sorbeoconcha</taxon>
        <taxon>Cerithioidea</taxon>
        <taxon>Batillariidae</taxon>
        <taxon>Batillaria</taxon>
    </lineage>
</organism>
<accession>A0ABD0LJ20</accession>
<dbReference type="Proteomes" id="UP001519460">
    <property type="component" value="Unassembled WGS sequence"/>
</dbReference>
<gene>
    <name evidence="1" type="ORF">BaRGS_00009370</name>
</gene>
<evidence type="ECO:0000313" key="1">
    <source>
        <dbReference type="EMBL" id="KAK7499395.1"/>
    </source>
</evidence>
<name>A0ABD0LJ20_9CAEN</name>
<comment type="caution">
    <text evidence="1">The sequence shown here is derived from an EMBL/GenBank/DDBJ whole genome shotgun (WGS) entry which is preliminary data.</text>
</comment>
<keyword evidence="2" id="KW-1185">Reference proteome</keyword>
<proteinExistence type="predicted"/>
<reference evidence="1 2" key="1">
    <citation type="journal article" date="2023" name="Sci. Data">
        <title>Genome assembly of the Korean intertidal mud-creeper Batillaria attramentaria.</title>
        <authorList>
            <person name="Patra A.K."/>
            <person name="Ho P.T."/>
            <person name="Jun S."/>
            <person name="Lee S.J."/>
            <person name="Kim Y."/>
            <person name="Won Y.J."/>
        </authorList>
    </citation>
    <scope>NUCLEOTIDE SEQUENCE [LARGE SCALE GENOMIC DNA]</scope>
    <source>
        <strain evidence="1">Wonlab-2016</strain>
    </source>
</reference>
<dbReference type="AlphaFoldDB" id="A0ABD0LJ20"/>